<sequence>MHNESLPTKHIFQCKGIYLTIKRYDFIQLPTLGHRTQFLPNKP</sequence>
<name>A0A0A8XN40_ARUDO</name>
<reference evidence="1" key="1">
    <citation type="submission" date="2014-09" db="EMBL/GenBank/DDBJ databases">
        <authorList>
            <person name="Magalhaes I.L.F."/>
            <person name="Oliveira U."/>
            <person name="Santos F.R."/>
            <person name="Vidigal T.H.D.A."/>
            <person name="Brescovit A.D."/>
            <person name="Santos A.J."/>
        </authorList>
    </citation>
    <scope>NUCLEOTIDE SEQUENCE</scope>
    <source>
        <tissue evidence="1">Shoot tissue taken approximately 20 cm above the soil surface</tissue>
    </source>
</reference>
<dbReference type="EMBL" id="GBRH01283276">
    <property type="protein sequence ID" value="JAD14619.1"/>
    <property type="molecule type" value="Transcribed_RNA"/>
</dbReference>
<accession>A0A0A8XN40</accession>
<organism evidence="1">
    <name type="scientific">Arundo donax</name>
    <name type="common">Giant reed</name>
    <name type="synonym">Donax arundinaceus</name>
    <dbReference type="NCBI Taxonomy" id="35708"/>
    <lineage>
        <taxon>Eukaryota</taxon>
        <taxon>Viridiplantae</taxon>
        <taxon>Streptophyta</taxon>
        <taxon>Embryophyta</taxon>
        <taxon>Tracheophyta</taxon>
        <taxon>Spermatophyta</taxon>
        <taxon>Magnoliopsida</taxon>
        <taxon>Liliopsida</taxon>
        <taxon>Poales</taxon>
        <taxon>Poaceae</taxon>
        <taxon>PACMAD clade</taxon>
        <taxon>Arundinoideae</taxon>
        <taxon>Arundineae</taxon>
        <taxon>Arundo</taxon>
    </lineage>
</organism>
<proteinExistence type="predicted"/>
<reference evidence="1" key="2">
    <citation type="journal article" date="2015" name="Data Brief">
        <title>Shoot transcriptome of the giant reed, Arundo donax.</title>
        <authorList>
            <person name="Barrero R.A."/>
            <person name="Guerrero F.D."/>
            <person name="Moolhuijzen P."/>
            <person name="Goolsby J.A."/>
            <person name="Tidwell J."/>
            <person name="Bellgard S.E."/>
            <person name="Bellgard M.I."/>
        </authorList>
    </citation>
    <scope>NUCLEOTIDE SEQUENCE</scope>
    <source>
        <tissue evidence="1">Shoot tissue taken approximately 20 cm above the soil surface</tissue>
    </source>
</reference>
<evidence type="ECO:0000313" key="1">
    <source>
        <dbReference type="EMBL" id="JAD14619.1"/>
    </source>
</evidence>
<protein>
    <submittedName>
        <fullName evidence="1">Uncharacterized protein</fullName>
    </submittedName>
</protein>
<dbReference type="AlphaFoldDB" id="A0A0A8XN40"/>